<evidence type="ECO:0000259" key="2">
    <source>
        <dbReference type="Pfam" id="PF01523"/>
    </source>
</evidence>
<dbReference type="EMBL" id="PEYM01000130">
    <property type="protein sequence ID" value="PIS28474.1"/>
    <property type="molecule type" value="Genomic_DNA"/>
</dbReference>
<dbReference type="Gene3D" id="3.30.2290.10">
    <property type="entry name" value="PmbA/TldD superfamily"/>
    <property type="match status" value="1"/>
</dbReference>
<evidence type="ECO:0000256" key="1">
    <source>
        <dbReference type="ARBA" id="ARBA00005836"/>
    </source>
</evidence>
<feature type="domain" description="Metalloprotease TldD/E central" evidence="4">
    <location>
        <begin position="116"/>
        <end position="218"/>
    </location>
</feature>
<evidence type="ECO:0000259" key="3">
    <source>
        <dbReference type="Pfam" id="PF19289"/>
    </source>
</evidence>
<dbReference type="AlphaFoldDB" id="A0A2H0XU34"/>
<feature type="domain" description="Metalloprotease TldD/E C-terminal" evidence="3">
    <location>
        <begin position="225"/>
        <end position="444"/>
    </location>
</feature>
<sequence>MISSQEILSKIKNIDQAEVFIASSKSLSIDVLDGKVESIDEIRDLGLGIRVIKEHKQGFAFTSDLDDYVIEETIKRAVENAKNSEADEFHGLPESSSTVVSSAVVQDIDLYDQQINKVSIQEKIKLTRKIEKAAHQNPKVKKTEKISYSEGESEIWLANSNGLNINYKDNHCGAFADVIAIENNEMESGFGMSYVTHFADLDFAAIGQEAAEQAVQLLGAKTITSQKIPLVIDPRVATQLLEILVAPLSSEAVQKGKSLFAAKLNQAVGSNLLTIIDNGRLPKGLGSAPFDGEGVPTQETKLIEQGILKTFFYNTYTANKGKTKSTGHASHSSFQGLPGIGPTNLYIKAGDQEPSKIVNQITNGLYLVRIMGGHTANPISGDFSFGAAGIMIKNGRLTYPVRGITIAGNLIDLLQHIKAIGSDLRFLANIGAPTLLLEGISVSG</sequence>
<dbReference type="Pfam" id="PF19289">
    <property type="entry name" value="PmbA_TldD_3rd"/>
    <property type="match status" value="1"/>
</dbReference>
<feature type="domain" description="Metalloprotease TldD/E N-terminal" evidence="2">
    <location>
        <begin position="17"/>
        <end position="81"/>
    </location>
</feature>
<name>A0A2H0XU34_UNCSA</name>
<dbReference type="GO" id="GO:0008237">
    <property type="term" value="F:metallopeptidase activity"/>
    <property type="evidence" value="ECO:0007669"/>
    <property type="project" value="InterPro"/>
</dbReference>
<dbReference type="PANTHER" id="PTHR43421:SF1">
    <property type="entry name" value="METALLOPROTEASE PMBA"/>
    <property type="match status" value="1"/>
</dbReference>
<dbReference type="InterPro" id="IPR045570">
    <property type="entry name" value="Metalloprtase-TldD/E_cen_dom"/>
</dbReference>
<dbReference type="SUPFAM" id="SSF111283">
    <property type="entry name" value="Putative modulator of DNA gyrase, PmbA/TldD"/>
    <property type="match status" value="1"/>
</dbReference>
<comment type="caution">
    <text evidence="5">The sequence shown here is derived from an EMBL/GenBank/DDBJ whole genome shotgun (WGS) entry which is preliminary data.</text>
</comment>
<dbReference type="GO" id="GO:0005829">
    <property type="term" value="C:cytosol"/>
    <property type="evidence" value="ECO:0007669"/>
    <property type="project" value="TreeGrafter"/>
</dbReference>
<protein>
    <submittedName>
        <fullName evidence="5">TldD/PmbA family protein</fullName>
    </submittedName>
</protein>
<dbReference type="PANTHER" id="PTHR43421">
    <property type="entry name" value="METALLOPROTEASE PMBA"/>
    <property type="match status" value="1"/>
</dbReference>
<organism evidence="5 6">
    <name type="scientific">Candidatus Saganbacteria bacterium CG08_land_8_20_14_0_20_45_16</name>
    <dbReference type="NCBI Taxonomy" id="2014293"/>
    <lineage>
        <taxon>Bacteria</taxon>
        <taxon>Bacillati</taxon>
        <taxon>Saganbacteria</taxon>
    </lineage>
</organism>
<dbReference type="Proteomes" id="UP000231343">
    <property type="component" value="Unassembled WGS sequence"/>
</dbReference>
<dbReference type="Pfam" id="PF01523">
    <property type="entry name" value="PmbA_TldD_1st"/>
    <property type="match status" value="1"/>
</dbReference>
<dbReference type="InterPro" id="IPR035068">
    <property type="entry name" value="TldD/PmbA_N"/>
</dbReference>
<reference evidence="5 6" key="1">
    <citation type="submission" date="2017-09" db="EMBL/GenBank/DDBJ databases">
        <title>Depth-based differentiation of microbial function through sediment-hosted aquifers and enrichment of novel symbionts in the deep terrestrial subsurface.</title>
        <authorList>
            <person name="Probst A.J."/>
            <person name="Ladd B."/>
            <person name="Jarett J.K."/>
            <person name="Geller-Mcgrath D.E."/>
            <person name="Sieber C.M."/>
            <person name="Emerson J.B."/>
            <person name="Anantharaman K."/>
            <person name="Thomas B.C."/>
            <person name="Malmstrom R."/>
            <person name="Stieglmeier M."/>
            <person name="Klingl A."/>
            <person name="Woyke T."/>
            <person name="Ryan C.M."/>
            <person name="Banfield J.F."/>
        </authorList>
    </citation>
    <scope>NUCLEOTIDE SEQUENCE [LARGE SCALE GENOMIC DNA]</scope>
    <source>
        <strain evidence="5">CG08_land_8_20_14_0_20_45_16</strain>
    </source>
</reference>
<proteinExistence type="inferred from homology"/>
<dbReference type="InterPro" id="IPR047657">
    <property type="entry name" value="PmbA"/>
</dbReference>
<evidence type="ECO:0000313" key="6">
    <source>
        <dbReference type="Proteomes" id="UP000231343"/>
    </source>
</evidence>
<dbReference type="GO" id="GO:0006508">
    <property type="term" value="P:proteolysis"/>
    <property type="evidence" value="ECO:0007669"/>
    <property type="project" value="InterPro"/>
</dbReference>
<dbReference type="InterPro" id="IPR036059">
    <property type="entry name" value="TldD/PmbA_sf"/>
</dbReference>
<gene>
    <name evidence="5" type="ORF">COT42_07905</name>
</gene>
<evidence type="ECO:0000313" key="5">
    <source>
        <dbReference type="EMBL" id="PIS28474.1"/>
    </source>
</evidence>
<dbReference type="Pfam" id="PF19290">
    <property type="entry name" value="PmbA_TldD_2nd"/>
    <property type="match status" value="1"/>
</dbReference>
<dbReference type="InterPro" id="IPR002510">
    <property type="entry name" value="Metalloprtase-TldD/E_N"/>
</dbReference>
<comment type="similarity">
    <text evidence="1">Belongs to the peptidase U62 family.</text>
</comment>
<accession>A0A2H0XU34</accession>
<dbReference type="InterPro" id="IPR045569">
    <property type="entry name" value="Metalloprtase-TldD/E_C"/>
</dbReference>
<evidence type="ECO:0000259" key="4">
    <source>
        <dbReference type="Pfam" id="PF19290"/>
    </source>
</evidence>